<dbReference type="RefSeq" id="WP_237855430.1">
    <property type="nucleotide sequence ID" value="NZ_JAKLWS010000025.1"/>
</dbReference>
<feature type="transmembrane region" description="Helical" evidence="3">
    <location>
        <begin position="287"/>
        <end position="306"/>
    </location>
</feature>
<feature type="coiled-coil region" evidence="2">
    <location>
        <begin position="411"/>
        <end position="447"/>
    </location>
</feature>
<gene>
    <name evidence="5" type="ORF">L6773_15960</name>
</gene>
<dbReference type="Proteomes" id="UP001165366">
    <property type="component" value="Unassembled WGS sequence"/>
</dbReference>
<proteinExistence type="predicted"/>
<dbReference type="InterPro" id="IPR001932">
    <property type="entry name" value="PPM-type_phosphatase-like_dom"/>
</dbReference>
<dbReference type="EMBL" id="JAKLWS010000025">
    <property type="protein sequence ID" value="MCG2590073.1"/>
    <property type="molecule type" value="Genomic_DNA"/>
</dbReference>
<keyword evidence="3" id="KW-1133">Transmembrane helix</keyword>
<dbReference type="Pfam" id="PF07228">
    <property type="entry name" value="SpoIIE"/>
    <property type="match status" value="1"/>
</dbReference>
<dbReference type="Gene3D" id="3.60.40.10">
    <property type="entry name" value="PPM-type phosphatase domain"/>
    <property type="match status" value="1"/>
</dbReference>
<keyword evidence="2" id="KW-0175">Coiled coil</keyword>
<keyword evidence="6" id="KW-1185">Reference proteome</keyword>
<feature type="transmembrane region" description="Helical" evidence="3">
    <location>
        <begin position="340"/>
        <end position="359"/>
    </location>
</feature>
<accession>A0ABS9KGV8</accession>
<evidence type="ECO:0000313" key="6">
    <source>
        <dbReference type="Proteomes" id="UP001165366"/>
    </source>
</evidence>
<feature type="transmembrane region" description="Helical" evidence="3">
    <location>
        <begin position="227"/>
        <end position="244"/>
    </location>
</feature>
<feature type="transmembrane region" description="Helical" evidence="3">
    <location>
        <begin position="200"/>
        <end position="220"/>
    </location>
</feature>
<dbReference type="InterPro" id="IPR008979">
    <property type="entry name" value="Galactose-bd-like_sf"/>
</dbReference>
<evidence type="ECO:0000256" key="2">
    <source>
        <dbReference type="SAM" id="Coils"/>
    </source>
</evidence>
<feature type="domain" description="PPM-type phosphatase" evidence="4">
    <location>
        <begin position="459"/>
        <end position="673"/>
    </location>
</feature>
<keyword evidence="3" id="KW-0472">Membrane</keyword>
<sequence>MGDSVSAQDEDIFQFPEPEVEEITPNMMLNESKIIYIQDLWKFRVGDSMDWADPEYDDSDWDYLSTNLSQADLSFMDWSGIGWFRKQFRVHENLRGKPIALIVERHLGASEIYLNGEEVYELGDFSTDPESVVSYNSNRPLALVFSDQEIQTMAVRFINPNYSETELMMGYNGFRFLLGDWETHQADTYSFISQWTGRNLFYIGALLAFGIIHFLLFVFYPAEKRNLYFAIFVGFLGILSYLIYKVELLENTTGTLQFLRFIFVTEVLVLTFATRFTHSIDKKITPFYSNFLVAGGIIISLLIWYYPTQTIWLRELAILIYVAEILRTVIVMFYRNRGGVWLLGMGVLVYVFSLIYNVMVNFEILSGSVQLANMIGSGFLVMSMSVFLSRDFAITQRKLEQKLMEVKHLSKRSLEQERINKEREIEKRLLEAENERKTTELEEARALQLSMLPKKMPSLPGYDMAVFMETATEVGGDYYDYSVSPDGTLVLALGDATGHGMKAGIMVAAAKSYFHTLVHEMNNLTMLERISSGLRNMNMRMMYMGLMLARCNGSEVDIATAGMPPALHFKKEANCVERITLKGLPLGGKVQYPYENKKLTMKTGDVLLMMSDGLTELFNSKRKMLGLEKVEDLLSNTEGMSANDIVNQLTQLMNTWSGSREPHDDITIMVLKMQN</sequence>
<reference evidence="5" key="2">
    <citation type="submission" date="2024-05" db="EMBL/GenBank/DDBJ databases">
        <title>Rhodohalobacter halophilus gen. nov., sp. nov., a moderately halophilic member of the family Balneolaceae.</title>
        <authorList>
            <person name="Xia J."/>
        </authorList>
    </citation>
    <scope>NUCLEOTIDE SEQUENCE</scope>
    <source>
        <strain evidence="5">WB101</strain>
    </source>
</reference>
<dbReference type="SMART" id="SM00331">
    <property type="entry name" value="PP2C_SIG"/>
    <property type="match status" value="1"/>
</dbReference>
<feature type="transmembrane region" description="Helical" evidence="3">
    <location>
        <begin position="312"/>
        <end position="333"/>
    </location>
</feature>
<dbReference type="InterPro" id="IPR052016">
    <property type="entry name" value="Bact_Sigma-Reg"/>
</dbReference>
<dbReference type="SUPFAM" id="SSF81606">
    <property type="entry name" value="PP2C-like"/>
    <property type="match status" value="1"/>
</dbReference>
<dbReference type="InterPro" id="IPR011623">
    <property type="entry name" value="7TMR_DISM_rcpt_extracell_dom1"/>
</dbReference>
<name>A0ABS9KGV8_9BACT</name>
<dbReference type="InterPro" id="IPR036457">
    <property type="entry name" value="PPM-type-like_dom_sf"/>
</dbReference>
<evidence type="ECO:0000259" key="4">
    <source>
        <dbReference type="SMART" id="SM00331"/>
    </source>
</evidence>
<keyword evidence="3" id="KW-0812">Transmembrane</keyword>
<dbReference type="SUPFAM" id="SSF49785">
    <property type="entry name" value="Galactose-binding domain-like"/>
    <property type="match status" value="1"/>
</dbReference>
<feature type="transmembrane region" description="Helical" evidence="3">
    <location>
        <begin position="371"/>
        <end position="389"/>
    </location>
</feature>
<comment type="caution">
    <text evidence="5">The sequence shown here is derived from an EMBL/GenBank/DDBJ whole genome shotgun (WGS) entry which is preliminary data.</text>
</comment>
<organism evidence="5 6">
    <name type="scientific">Rhodohalobacter sulfatireducens</name>
    <dbReference type="NCBI Taxonomy" id="2911366"/>
    <lineage>
        <taxon>Bacteria</taxon>
        <taxon>Pseudomonadati</taxon>
        <taxon>Balneolota</taxon>
        <taxon>Balneolia</taxon>
        <taxon>Balneolales</taxon>
        <taxon>Balneolaceae</taxon>
        <taxon>Rhodohalobacter</taxon>
    </lineage>
</organism>
<dbReference type="Gene3D" id="2.60.120.260">
    <property type="entry name" value="Galactose-binding domain-like"/>
    <property type="match status" value="1"/>
</dbReference>
<keyword evidence="1" id="KW-0378">Hydrolase</keyword>
<dbReference type="PANTHER" id="PTHR43156">
    <property type="entry name" value="STAGE II SPORULATION PROTEIN E-RELATED"/>
    <property type="match status" value="1"/>
</dbReference>
<protein>
    <submittedName>
        <fullName evidence="5">SpoIIE family protein phosphatase</fullName>
    </submittedName>
</protein>
<evidence type="ECO:0000313" key="5">
    <source>
        <dbReference type="EMBL" id="MCG2590073.1"/>
    </source>
</evidence>
<dbReference type="PANTHER" id="PTHR43156:SF2">
    <property type="entry name" value="STAGE II SPORULATION PROTEIN E"/>
    <property type="match status" value="1"/>
</dbReference>
<evidence type="ECO:0000256" key="1">
    <source>
        <dbReference type="ARBA" id="ARBA00022801"/>
    </source>
</evidence>
<reference evidence="5" key="1">
    <citation type="submission" date="2022-01" db="EMBL/GenBank/DDBJ databases">
        <authorList>
            <person name="Wang Y."/>
        </authorList>
    </citation>
    <scope>NUCLEOTIDE SEQUENCE</scope>
    <source>
        <strain evidence="5">WB101</strain>
    </source>
</reference>
<dbReference type="Pfam" id="PF07695">
    <property type="entry name" value="7TMR-DISM_7TM"/>
    <property type="match status" value="1"/>
</dbReference>
<feature type="transmembrane region" description="Helical" evidence="3">
    <location>
        <begin position="256"/>
        <end position="275"/>
    </location>
</feature>
<evidence type="ECO:0000256" key="3">
    <source>
        <dbReference type="SAM" id="Phobius"/>
    </source>
</evidence>